<dbReference type="CDD" id="cd07377">
    <property type="entry name" value="WHTH_GntR"/>
    <property type="match status" value="1"/>
</dbReference>
<protein>
    <submittedName>
        <fullName evidence="8">Winged helix-turn-helix transcriptional regulator</fullName>
    </submittedName>
</protein>
<keyword evidence="3" id="KW-0663">Pyridoxal phosphate</keyword>
<dbReference type="PANTHER" id="PTHR46577">
    <property type="entry name" value="HTH-TYPE TRANSCRIPTIONAL REGULATORY PROTEIN GABR"/>
    <property type="match status" value="1"/>
</dbReference>
<feature type="non-terminal residue" evidence="8">
    <location>
        <position position="100"/>
    </location>
</feature>
<dbReference type="InterPro" id="IPR036388">
    <property type="entry name" value="WH-like_DNA-bd_sf"/>
</dbReference>
<accession>A0A9X9AAA1</accession>
<dbReference type="Gene3D" id="1.10.10.10">
    <property type="entry name" value="Winged helix-like DNA-binding domain superfamily/Winged helix DNA-binding domain"/>
    <property type="match status" value="1"/>
</dbReference>
<dbReference type="PANTHER" id="PTHR46577:SF1">
    <property type="entry name" value="HTH-TYPE TRANSCRIPTIONAL REGULATORY PROTEIN GABR"/>
    <property type="match status" value="1"/>
</dbReference>
<keyword evidence="2" id="KW-0808">Transferase</keyword>
<evidence type="ECO:0000256" key="2">
    <source>
        <dbReference type="ARBA" id="ARBA00022576"/>
    </source>
</evidence>
<keyword evidence="4" id="KW-0805">Transcription regulation</keyword>
<evidence type="ECO:0000256" key="6">
    <source>
        <dbReference type="ARBA" id="ARBA00023163"/>
    </source>
</evidence>
<dbReference type="GO" id="GO:0003700">
    <property type="term" value="F:DNA-binding transcription factor activity"/>
    <property type="evidence" value="ECO:0007669"/>
    <property type="project" value="InterPro"/>
</dbReference>
<keyword evidence="6" id="KW-0804">Transcription</keyword>
<dbReference type="GO" id="GO:0003677">
    <property type="term" value="F:DNA binding"/>
    <property type="evidence" value="ECO:0007669"/>
    <property type="project" value="UniProtKB-KW"/>
</dbReference>
<sequence>MERFVWKPDMSLATPLYKQIETYIKEKIVNGEWTVGTKLPSQRDLAHTFGVNRSTIVMAFDELVAKGYIEGNGRKGTIVVNNNENVSTYAPPPNWQSYVE</sequence>
<name>A0A9X9AAA1_BACCE</name>
<feature type="domain" description="HTH gntR-type" evidence="7">
    <location>
        <begin position="14"/>
        <end position="82"/>
    </location>
</feature>
<dbReference type="SMART" id="SM00345">
    <property type="entry name" value="HTH_GNTR"/>
    <property type="match status" value="1"/>
</dbReference>
<dbReference type="SUPFAM" id="SSF46785">
    <property type="entry name" value="Winged helix' DNA-binding domain"/>
    <property type="match status" value="1"/>
</dbReference>
<dbReference type="InterPro" id="IPR051446">
    <property type="entry name" value="HTH_trans_reg/aminotransferase"/>
</dbReference>
<evidence type="ECO:0000256" key="1">
    <source>
        <dbReference type="ARBA" id="ARBA00001933"/>
    </source>
</evidence>
<comment type="caution">
    <text evidence="8">The sequence shown here is derived from an EMBL/GenBank/DDBJ whole genome shotgun (WGS) entry which is preliminary data.</text>
</comment>
<dbReference type="PROSITE" id="PS50949">
    <property type="entry name" value="HTH_GNTR"/>
    <property type="match status" value="1"/>
</dbReference>
<dbReference type="PRINTS" id="PR00035">
    <property type="entry name" value="HTHGNTR"/>
</dbReference>
<gene>
    <name evidence="8" type="ORF">FC695_12790</name>
</gene>
<organism evidence="8 9">
    <name type="scientific">Bacillus cereus</name>
    <dbReference type="NCBI Taxonomy" id="1396"/>
    <lineage>
        <taxon>Bacteria</taxon>
        <taxon>Bacillati</taxon>
        <taxon>Bacillota</taxon>
        <taxon>Bacilli</taxon>
        <taxon>Bacillales</taxon>
        <taxon>Bacillaceae</taxon>
        <taxon>Bacillus</taxon>
        <taxon>Bacillus cereus group</taxon>
    </lineage>
</organism>
<evidence type="ECO:0000313" key="8">
    <source>
        <dbReference type="EMBL" id="TKJ03954.1"/>
    </source>
</evidence>
<dbReference type="InterPro" id="IPR036390">
    <property type="entry name" value="WH_DNA-bd_sf"/>
</dbReference>
<evidence type="ECO:0000259" key="7">
    <source>
        <dbReference type="PROSITE" id="PS50949"/>
    </source>
</evidence>
<evidence type="ECO:0000256" key="3">
    <source>
        <dbReference type="ARBA" id="ARBA00022898"/>
    </source>
</evidence>
<comment type="cofactor">
    <cofactor evidence="1">
        <name>pyridoxal 5'-phosphate</name>
        <dbReference type="ChEBI" id="CHEBI:597326"/>
    </cofactor>
</comment>
<keyword evidence="5" id="KW-0238">DNA-binding</keyword>
<dbReference type="FunFam" id="1.10.10.10:FF:000079">
    <property type="entry name" value="GntR family transcriptional regulator"/>
    <property type="match status" value="1"/>
</dbReference>
<dbReference type="AlphaFoldDB" id="A0A9X9AAA1"/>
<dbReference type="GO" id="GO:0008483">
    <property type="term" value="F:transaminase activity"/>
    <property type="evidence" value="ECO:0007669"/>
    <property type="project" value="UniProtKB-KW"/>
</dbReference>
<dbReference type="Proteomes" id="UP000308444">
    <property type="component" value="Unassembled WGS sequence"/>
</dbReference>
<evidence type="ECO:0000256" key="5">
    <source>
        <dbReference type="ARBA" id="ARBA00023125"/>
    </source>
</evidence>
<dbReference type="EMBL" id="SZOH01000755">
    <property type="protein sequence ID" value="TKJ03954.1"/>
    <property type="molecule type" value="Genomic_DNA"/>
</dbReference>
<reference evidence="8 9" key="1">
    <citation type="journal article" date="2019" name="Environ. Microbiol.">
        <title>An active ?-lactamase is a part of an orchestrated cell wall stress resistance network of Bacillus subtilis and related rhizosphere species.</title>
        <authorList>
            <person name="Bucher T."/>
            <person name="Keren-Paz A."/>
            <person name="Hausser J."/>
            <person name="Olender T."/>
            <person name="Cytryn E."/>
            <person name="Kolodkin-Gal I."/>
        </authorList>
    </citation>
    <scope>NUCLEOTIDE SEQUENCE [LARGE SCALE GENOMIC DNA]</scope>
    <source>
        <strain evidence="8 9">I32</strain>
    </source>
</reference>
<proteinExistence type="predicted"/>
<evidence type="ECO:0000256" key="4">
    <source>
        <dbReference type="ARBA" id="ARBA00023015"/>
    </source>
</evidence>
<evidence type="ECO:0000313" key="9">
    <source>
        <dbReference type="Proteomes" id="UP000308444"/>
    </source>
</evidence>
<keyword evidence="2" id="KW-0032">Aminotransferase</keyword>
<dbReference type="InterPro" id="IPR000524">
    <property type="entry name" value="Tscrpt_reg_HTH_GntR"/>
</dbReference>
<dbReference type="Pfam" id="PF00392">
    <property type="entry name" value="GntR"/>
    <property type="match status" value="1"/>
</dbReference>